<dbReference type="AlphaFoldDB" id="A0A4P2Q504"/>
<dbReference type="Proteomes" id="UP000295781">
    <property type="component" value="Chromosome"/>
</dbReference>
<feature type="compositionally biased region" description="Gly residues" evidence="1">
    <location>
        <begin position="290"/>
        <end position="349"/>
    </location>
</feature>
<name>A0A4P2Q504_SORCE</name>
<evidence type="ECO:0000313" key="3">
    <source>
        <dbReference type="Proteomes" id="UP000295781"/>
    </source>
</evidence>
<organism evidence="2 3">
    <name type="scientific">Sorangium cellulosum</name>
    <name type="common">Polyangium cellulosum</name>
    <dbReference type="NCBI Taxonomy" id="56"/>
    <lineage>
        <taxon>Bacteria</taxon>
        <taxon>Pseudomonadati</taxon>
        <taxon>Myxococcota</taxon>
        <taxon>Polyangia</taxon>
        <taxon>Polyangiales</taxon>
        <taxon>Polyangiaceae</taxon>
        <taxon>Sorangium</taxon>
    </lineage>
</organism>
<sequence>MLTSMMNLRSWSIGIAAGLTWILAGESSADACSPPLPGLMETFPESGATYPGNAALFFYGFDISLEGVSATVDGEPATLVLAPDVPAAGHSLAARIEPPPGEGQAIVIEGDFCSTGPCEVTRIELTAGAADTTAPAAPFGLSFNLHDYADFESSGGDCQTSSDLAWWLTIDGEAPALGASPVIYTIEAFRDDSFSKPVFSESAFARAASSTRAIHRTADVLDGADAPEALCFRVSAIDAAGNAASETAHACKPCYYRKDPKAAEPSFAPPAQPEWAAADLYPGGTCDPGTGTGGGGAGGEGATSGGAGGGAASGGGGAGGGGASSGGGGASSGGAGGGAASGGAGGGDDGQVEDGGSCSVAGGAGGERPAGGAALALLACAALAGRRRR</sequence>
<reference evidence="2 3" key="1">
    <citation type="submission" date="2015-09" db="EMBL/GenBank/DDBJ databases">
        <title>Sorangium comparison.</title>
        <authorList>
            <person name="Zaburannyi N."/>
            <person name="Bunk B."/>
            <person name="Overmann J."/>
            <person name="Mueller R."/>
        </authorList>
    </citation>
    <scope>NUCLEOTIDE SEQUENCE [LARGE SCALE GENOMIC DNA]</scope>
    <source>
        <strain evidence="2 3">So ceGT47</strain>
    </source>
</reference>
<proteinExistence type="predicted"/>
<dbReference type="EMBL" id="CP012670">
    <property type="protein sequence ID" value="AUX24108.1"/>
    <property type="molecule type" value="Genomic_DNA"/>
</dbReference>
<evidence type="ECO:0000313" key="2">
    <source>
        <dbReference type="EMBL" id="AUX24108.1"/>
    </source>
</evidence>
<accession>A0A4P2Q504</accession>
<feature type="region of interest" description="Disordered" evidence="1">
    <location>
        <begin position="276"/>
        <end position="367"/>
    </location>
</feature>
<protein>
    <submittedName>
        <fullName evidence="2">Uncharacterized protein</fullName>
    </submittedName>
</protein>
<evidence type="ECO:0000256" key="1">
    <source>
        <dbReference type="SAM" id="MobiDB-lite"/>
    </source>
</evidence>
<gene>
    <name evidence="2" type="ORF">SOCEGT47_046410</name>
</gene>